<keyword evidence="2" id="KW-0472">Membrane</keyword>
<feature type="compositionally biased region" description="Low complexity" evidence="1">
    <location>
        <begin position="189"/>
        <end position="208"/>
    </location>
</feature>
<keyword evidence="2" id="KW-0812">Transmembrane</keyword>
<name>A0A9W8LMJ7_9FUNG</name>
<dbReference type="EMBL" id="JANBUM010000074">
    <property type="protein sequence ID" value="KAJ2786049.1"/>
    <property type="molecule type" value="Genomic_DNA"/>
</dbReference>
<evidence type="ECO:0000313" key="3">
    <source>
        <dbReference type="EMBL" id="KAJ2786049.1"/>
    </source>
</evidence>
<protein>
    <submittedName>
        <fullName evidence="3">Uncharacterized protein</fullName>
    </submittedName>
</protein>
<evidence type="ECO:0000313" key="4">
    <source>
        <dbReference type="Proteomes" id="UP001140172"/>
    </source>
</evidence>
<evidence type="ECO:0000256" key="2">
    <source>
        <dbReference type="SAM" id="Phobius"/>
    </source>
</evidence>
<gene>
    <name evidence="3" type="ORF">GGI15_001716</name>
</gene>
<organism evidence="3 4">
    <name type="scientific">Coemansia interrupta</name>
    <dbReference type="NCBI Taxonomy" id="1126814"/>
    <lineage>
        <taxon>Eukaryota</taxon>
        <taxon>Fungi</taxon>
        <taxon>Fungi incertae sedis</taxon>
        <taxon>Zoopagomycota</taxon>
        <taxon>Kickxellomycotina</taxon>
        <taxon>Kickxellomycetes</taxon>
        <taxon>Kickxellales</taxon>
        <taxon>Kickxellaceae</taxon>
        <taxon>Coemansia</taxon>
    </lineage>
</organism>
<dbReference type="OrthoDB" id="5565075at2759"/>
<sequence length="333" mass="36276">MAVVEFNKNTSESEKTYLTGDTYTVETSSYTQRSVSSSSSNWNTPQLTDQSPDLYQTCDIVGGLYKPNLSYMSCSSEKVNSALDNSCKLPYSALYTSIDKKLVLVGLFSYSVVLGTDMCADTCISFYTYIANYIPFVVKVLGRDIDVSLGSDITNSSALPSFDLVVNPPDYVDMTGKLRVGGNLYALQTSEPSSSATPTDTPTNTPMSEPDNSTSTGLGKTPKIIIGVVVPVTAIIAALCVLFGYRWWNKKHANRNWKPQAEELHLREIANDLVVDESVRPPNLRPPPYSASGSAGLPLRHSTVTTATAPSIAEEMSSLSEFDRHDVNVQDKK</sequence>
<feature type="region of interest" description="Disordered" evidence="1">
    <location>
        <begin position="278"/>
        <end position="310"/>
    </location>
</feature>
<dbReference type="Proteomes" id="UP001140172">
    <property type="component" value="Unassembled WGS sequence"/>
</dbReference>
<evidence type="ECO:0000256" key="1">
    <source>
        <dbReference type="SAM" id="MobiDB-lite"/>
    </source>
</evidence>
<reference evidence="3" key="1">
    <citation type="submission" date="2022-07" db="EMBL/GenBank/DDBJ databases">
        <title>Phylogenomic reconstructions and comparative analyses of Kickxellomycotina fungi.</title>
        <authorList>
            <person name="Reynolds N.K."/>
            <person name="Stajich J.E."/>
            <person name="Barry K."/>
            <person name="Grigoriev I.V."/>
            <person name="Crous P."/>
            <person name="Smith M.E."/>
        </authorList>
    </citation>
    <scope>NUCLEOTIDE SEQUENCE</scope>
    <source>
        <strain evidence="3">BCRC 34489</strain>
    </source>
</reference>
<feature type="transmembrane region" description="Helical" evidence="2">
    <location>
        <begin position="224"/>
        <end position="248"/>
    </location>
</feature>
<feature type="region of interest" description="Disordered" evidence="1">
    <location>
        <begin position="189"/>
        <end position="217"/>
    </location>
</feature>
<proteinExistence type="predicted"/>
<keyword evidence="2" id="KW-1133">Transmembrane helix</keyword>
<accession>A0A9W8LMJ7</accession>
<keyword evidence="4" id="KW-1185">Reference proteome</keyword>
<dbReference type="AlphaFoldDB" id="A0A9W8LMJ7"/>
<comment type="caution">
    <text evidence="3">The sequence shown here is derived from an EMBL/GenBank/DDBJ whole genome shotgun (WGS) entry which is preliminary data.</text>
</comment>